<reference evidence="2 3" key="1">
    <citation type="submission" date="2019-05" db="EMBL/GenBank/DDBJ databases">
        <title>Another draft genome of Portunus trituberculatus and its Hox gene families provides insights of decapod evolution.</title>
        <authorList>
            <person name="Jeong J.-H."/>
            <person name="Song I."/>
            <person name="Kim S."/>
            <person name="Choi T."/>
            <person name="Kim D."/>
            <person name="Ryu S."/>
            <person name="Kim W."/>
        </authorList>
    </citation>
    <scope>NUCLEOTIDE SEQUENCE [LARGE SCALE GENOMIC DNA]</scope>
    <source>
        <tissue evidence="2">Muscle</tissue>
    </source>
</reference>
<proteinExistence type="predicted"/>
<accession>A0A5B7K3N1</accession>
<sequence>MGGGFLASTHLPSSTPYSVPSPCHSYNSAHPFIPASNSNHLHCCMLPFTSISPKKSSTPVAGSSGKADPHTTLARTPLCIISTLRCVV</sequence>
<feature type="compositionally biased region" description="Polar residues" evidence="1">
    <location>
        <begin position="10"/>
        <end position="21"/>
    </location>
</feature>
<organism evidence="2 3">
    <name type="scientific">Portunus trituberculatus</name>
    <name type="common">Swimming crab</name>
    <name type="synonym">Neptunus trituberculatus</name>
    <dbReference type="NCBI Taxonomy" id="210409"/>
    <lineage>
        <taxon>Eukaryota</taxon>
        <taxon>Metazoa</taxon>
        <taxon>Ecdysozoa</taxon>
        <taxon>Arthropoda</taxon>
        <taxon>Crustacea</taxon>
        <taxon>Multicrustacea</taxon>
        <taxon>Malacostraca</taxon>
        <taxon>Eumalacostraca</taxon>
        <taxon>Eucarida</taxon>
        <taxon>Decapoda</taxon>
        <taxon>Pleocyemata</taxon>
        <taxon>Brachyura</taxon>
        <taxon>Eubrachyura</taxon>
        <taxon>Portunoidea</taxon>
        <taxon>Portunidae</taxon>
        <taxon>Portuninae</taxon>
        <taxon>Portunus</taxon>
    </lineage>
</organism>
<name>A0A5B7K3N1_PORTR</name>
<evidence type="ECO:0000313" key="2">
    <source>
        <dbReference type="EMBL" id="MPC99788.1"/>
    </source>
</evidence>
<feature type="region of interest" description="Disordered" evidence="1">
    <location>
        <begin position="1"/>
        <end position="21"/>
    </location>
</feature>
<protein>
    <submittedName>
        <fullName evidence="2">Uncharacterized protein</fullName>
    </submittedName>
</protein>
<dbReference type="AlphaFoldDB" id="A0A5B7K3N1"/>
<dbReference type="Proteomes" id="UP000324222">
    <property type="component" value="Unassembled WGS sequence"/>
</dbReference>
<evidence type="ECO:0000313" key="3">
    <source>
        <dbReference type="Proteomes" id="UP000324222"/>
    </source>
</evidence>
<evidence type="ECO:0000256" key="1">
    <source>
        <dbReference type="SAM" id="MobiDB-lite"/>
    </source>
</evidence>
<comment type="caution">
    <text evidence="2">The sequence shown here is derived from an EMBL/GenBank/DDBJ whole genome shotgun (WGS) entry which is preliminary data.</text>
</comment>
<keyword evidence="3" id="KW-1185">Reference proteome</keyword>
<dbReference type="EMBL" id="VSRR010119908">
    <property type="protein sequence ID" value="MPC99788.1"/>
    <property type="molecule type" value="Genomic_DNA"/>
</dbReference>
<gene>
    <name evidence="2" type="ORF">E2C01_095226</name>
</gene>